<evidence type="ECO:0000256" key="4">
    <source>
        <dbReference type="ARBA" id="ARBA00022694"/>
    </source>
</evidence>
<evidence type="ECO:0000256" key="6">
    <source>
        <dbReference type="ARBA" id="ARBA00032319"/>
    </source>
</evidence>
<evidence type="ECO:0000256" key="2">
    <source>
        <dbReference type="ARBA" id="ARBA00008320"/>
    </source>
</evidence>
<dbReference type="AlphaFoldDB" id="A0A0R3RUP4"/>
<keyword evidence="8" id="KW-1185">Reference proteome</keyword>
<dbReference type="Proteomes" id="UP000050640">
    <property type="component" value="Unplaced"/>
</dbReference>
<name>A0A0R3RUP4_9BILA</name>
<accession>A0A0R3RUP4</accession>
<dbReference type="PANTHER" id="PTHR12945:SF0">
    <property type="entry name" value="TRNA (ADENINE(58)-N(1))-METHYLTRANSFERASE NON-CATALYTIC SUBUNIT TRM6"/>
    <property type="match status" value="1"/>
</dbReference>
<dbReference type="InterPro" id="IPR017423">
    <property type="entry name" value="TRM6"/>
</dbReference>
<evidence type="ECO:0000256" key="3">
    <source>
        <dbReference type="ARBA" id="ARBA00021704"/>
    </source>
</evidence>
<dbReference type="GO" id="GO:0031515">
    <property type="term" value="C:tRNA (m1A) methyltransferase complex"/>
    <property type="evidence" value="ECO:0007669"/>
    <property type="project" value="InterPro"/>
</dbReference>
<dbReference type="WBParaSite" id="EEL_0000575801-mRNA-1">
    <property type="protein sequence ID" value="EEL_0000575801-mRNA-1"/>
    <property type="gene ID" value="EEL_0000575801"/>
</dbReference>
<evidence type="ECO:0000256" key="1">
    <source>
        <dbReference type="ARBA" id="ARBA00004123"/>
    </source>
</evidence>
<feature type="compositionally biased region" description="Basic and acidic residues" evidence="7">
    <location>
        <begin position="290"/>
        <end position="303"/>
    </location>
</feature>
<comment type="similarity">
    <text evidence="2">Belongs to the TRM6/GCD10 family.</text>
</comment>
<sequence length="448" mass="50044">MGGEHLRVCKVSRRTKILIEKLRFEIDGAVDQPYGLFEVSAGKLTRVTPENITDIAAAFDFDTVSSSSSSKLNGISNTPNISKLSTEEAGYANAAQARQKVTQDEIIKMKDTGVPAEQLIARLVDGSASFSERTIYSQNKYINKKAKKHSDHVYILKPTLRLVAESYYKKDPERVAHLRIDLLSHLLALSGIHYGSRCVVFEQCLGLLTSAVITRLGGSGACIHLHRGNIAQAIPCVDSMDFDKEISSVFLPLCISNLLEESMEETEEPMNFVEKQFITVCGGKQEEIMGKGEGKRLSEKDGEAEQQQKNGDEDIALGDDGEGDVSTVADSSLERRAERHRLQRQAWQLMRNGEIEILFIASKNINPVEILEKTWSFLRLSSTVVIYCPVAEPLYSAYHWLKERHAVQVHIVDAFYRSHQIIQDRSHPIMQQLITGGVILSAVKVEQR</sequence>
<evidence type="ECO:0000313" key="8">
    <source>
        <dbReference type="Proteomes" id="UP000050640"/>
    </source>
</evidence>
<organism evidence="8 9">
    <name type="scientific">Elaeophora elaphi</name>
    <dbReference type="NCBI Taxonomy" id="1147741"/>
    <lineage>
        <taxon>Eukaryota</taxon>
        <taxon>Metazoa</taxon>
        <taxon>Ecdysozoa</taxon>
        <taxon>Nematoda</taxon>
        <taxon>Chromadorea</taxon>
        <taxon>Rhabditida</taxon>
        <taxon>Spirurina</taxon>
        <taxon>Spiruromorpha</taxon>
        <taxon>Filarioidea</taxon>
        <taxon>Onchocercidae</taxon>
        <taxon>Elaeophora</taxon>
    </lineage>
</organism>
<protein>
    <recommendedName>
        <fullName evidence="3">tRNA (adenine(58)-N(1))-methyltransferase non-catalytic subunit TRM6</fullName>
    </recommendedName>
    <alternativeName>
        <fullName evidence="6">tRNA(m1A58)-methyltransferase subunit TRM6</fullName>
    </alternativeName>
</protein>
<keyword evidence="5" id="KW-0539">Nucleus</keyword>
<keyword evidence="4" id="KW-0819">tRNA processing</keyword>
<comment type="subcellular location">
    <subcellularLocation>
        <location evidence="1">Nucleus</location>
    </subcellularLocation>
</comment>
<feature type="compositionally biased region" description="Acidic residues" evidence="7">
    <location>
        <begin position="313"/>
        <end position="323"/>
    </location>
</feature>
<dbReference type="GO" id="GO:0005634">
    <property type="term" value="C:nucleus"/>
    <property type="evidence" value="ECO:0007669"/>
    <property type="project" value="UniProtKB-SubCell"/>
</dbReference>
<evidence type="ECO:0000313" key="9">
    <source>
        <dbReference type="WBParaSite" id="EEL_0000575801-mRNA-1"/>
    </source>
</evidence>
<dbReference type="GO" id="GO:0030488">
    <property type="term" value="P:tRNA methylation"/>
    <property type="evidence" value="ECO:0007669"/>
    <property type="project" value="InterPro"/>
</dbReference>
<dbReference type="PANTHER" id="PTHR12945">
    <property type="entry name" value="TRANSLATION INITIATION FACTOR EIF3-RELATED"/>
    <property type="match status" value="1"/>
</dbReference>
<feature type="region of interest" description="Disordered" evidence="7">
    <location>
        <begin position="290"/>
        <end position="325"/>
    </location>
</feature>
<dbReference type="STRING" id="1147741.A0A0R3RUP4"/>
<proteinExistence type="inferred from homology"/>
<evidence type="ECO:0000256" key="5">
    <source>
        <dbReference type="ARBA" id="ARBA00023242"/>
    </source>
</evidence>
<reference evidence="9" key="1">
    <citation type="submission" date="2017-02" db="UniProtKB">
        <authorList>
            <consortium name="WormBaseParasite"/>
        </authorList>
    </citation>
    <scope>IDENTIFICATION</scope>
</reference>
<evidence type="ECO:0000256" key="7">
    <source>
        <dbReference type="SAM" id="MobiDB-lite"/>
    </source>
</evidence>
<dbReference type="Pfam" id="PF04189">
    <property type="entry name" value="Gcd10p"/>
    <property type="match status" value="1"/>
</dbReference>